<comment type="caution">
    <text evidence="1">Lacks conserved residue(s) required for the propagation of feature annotation.</text>
</comment>
<dbReference type="PANTHER" id="PTHR34300">
    <property type="entry name" value="QUEUOSINE PRECURSOR TRANSPORTER-RELATED"/>
    <property type="match status" value="1"/>
</dbReference>
<proteinExistence type="inferred from homology"/>
<dbReference type="PhylomeDB" id="Q2RRZ9"/>
<dbReference type="EnsemblBacteria" id="ABC23096">
    <property type="protein sequence ID" value="ABC23096"/>
    <property type="gene ID" value="Rru_A2296"/>
</dbReference>
<dbReference type="Pfam" id="PF02592">
    <property type="entry name" value="Vut_1"/>
    <property type="match status" value="1"/>
</dbReference>
<comment type="subcellular location">
    <subcellularLocation>
        <location evidence="1">Cell inner membrane</location>
        <topology evidence="1">Multi-pass membrane protein</topology>
    </subcellularLocation>
</comment>
<dbReference type="STRING" id="269796.Rru_A2296"/>
<keyword evidence="3" id="KW-1185">Reference proteome</keyword>
<dbReference type="NCBIfam" id="TIGR00697">
    <property type="entry name" value="queuosine precursor transporter"/>
    <property type="match status" value="1"/>
</dbReference>
<feature type="transmembrane region" description="Helical" evidence="1">
    <location>
        <begin position="59"/>
        <end position="75"/>
    </location>
</feature>
<name>Q2RRZ9_RHORT</name>
<reference evidence="2 3" key="1">
    <citation type="journal article" date="2011" name="Stand. Genomic Sci.">
        <title>Complete genome sequence of Rhodospirillum rubrum type strain (S1).</title>
        <authorList>
            <person name="Munk A.C."/>
            <person name="Copeland A."/>
            <person name="Lucas S."/>
            <person name="Lapidus A."/>
            <person name="Del Rio T.G."/>
            <person name="Barry K."/>
            <person name="Detter J.C."/>
            <person name="Hammon N."/>
            <person name="Israni S."/>
            <person name="Pitluck S."/>
            <person name="Brettin T."/>
            <person name="Bruce D."/>
            <person name="Han C."/>
            <person name="Tapia R."/>
            <person name="Gilna P."/>
            <person name="Schmutz J."/>
            <person name="Larimer F."/>
            <person name="Land M."/>
            <person name="Kyrpides N.C."/>
            <person name="Mavromatis K."/>
            <person name="Richardson P."/>
            <person name="Rohde M."/>
            <person name="Goker M."/>
            <person name="Klenk H.P."/>
            <person name="Zhang Y."/>
            <person name="Roberts G.P."/>
            <person name="Reslewic S."/>
            <person name="Schwartz D.C."/>
        </authorList>
    </citation>
    <scope>NUCLEOTIDE SEQUENCE [LARGE SCALE GENOMIC DNA]</scope>
    <source>
        <strain evidence="3">ATCC 11170 / ATH 1.1.1 / DSM 467 / LMG 4362 / NCIMB 8255 / S1</strain>
    </source>
</reference>
<dbReference type="Proteomes" id="UP000001929">
    <property type="component" value="Chromosome"/>
</dbReference>
<keyword evidence="1" id="KW-0812">Transmembrane</keyword>
<keyword evidence="1" id="KW-0472">Membrane</keyword>
<feature type="transmembrane region" description="Helical" evidence="1">
    <location>
        <begin position="81"/>
        <end position="101"/>
    </location>
</feature>
<comment type="similarity">
    <text evidence="1">Belongs to the vitamin uptake transporter (VUT/ECF) (TC 2.A.88) family. Q precursor transporter subfamily.</text>
</comment>
<dbReference type="GO" id="GO:0005886">
    <property type="term" value="C:plasma membrane"/>
    <property type="evidence" value="ECO:0007669"/>
    <property type="project" value="UniProtKB-SubCell"/>
</dbReference>
<evidence type="ECO:0000313" key="2">
    <source>
        <dbReference type="EMBL" id="ABC23096.1"/>
    </source>
</evidence>
<gene>
    <name evidence="2" type="ordered locus">Rru_A2296</name>
</gene>
<organism evidence="2 3">
    <name type="scientific">Rhodospirillum rubrum (strain ATCC 11170 / ATH 1.1.1 / DSM 467 / LMG 4362 / NCIMB 8255 / S1)</name>
    <dbReference type="NCBI Taxonomy" id="269796"/>
    <lineage>
        <taxon>Bacteria</taxon>
        <taxon>Pseudomonadati</taxon>
        <taxon>Pseudomonadota</taxon>
        <taxon>Alphaproteobacteria</taxon>
        <taxon>Rhodospirillales</taxon>
        <taxon>Rhodospirillaceae</taxon>
        <taxon>Rhodospirillum</taxon>
    </lineage>
</organism>
<protein>
    <recommendedName>
        <fullName evidence="1">Probable queuosine precursor transporter</fullName>
        <shortName evidence="1">Q precursor transporter</shortName>
    </recommendedName>
</protein>
<comment type="function">
    <text evidence="1">Involved in the import of queuosine (Q) precursors, required for Q precursor salvage.</text>
</comment>
<keyword evidence="1" id="KW-1133">Transmembrane helix</keyword>
<keyword evidence="1" id="KW-0813">Transport</keyword>
<dbReference type="KEGG" id="rru:Rru_A2296"/>
<accession>Q2RRZ9</accession>
<dbReference type="HOGENOM" id="CLU_090905_1_0_5"/>
<sequence length="181" mass="19869">MRTLVLPIAAMAVVVVSSNYLVQFPLNDWLTWGAFTYPVAFLVTEITNRLLGPVRARQVVYVGFALAVGLSLFLADPRIAAASGSAFLVGQLLDVFVFNRLRRRVWWLPPLVSSTLGSMLDTAIFFSMAFAATGLPWITWAIGDLSVKLTMGLLLVAPFRIAIAYAFTRGALRDRDVMGAR</sequence>
<dbReference type="PANTHER" id="PTHR34300:SF1">
    <property type="entry name" value="QUEUOSINE PRECURSOR TRANSPORTER"/>
    <property type="match status" value="1"/>
</dbReference>
<dbReference type="EMBL" id="CP000230">
    <property type="protein sequence ID" value="ABC23096.1"/>
    <property type="molecule type" value="Genomic_DNA"/>
</dbReference>
<dbReference type="InterPro" id="IPR003744">
    <property type="entry name" value="YhhQ"/>
</dbReference>
<dbReference type="RefSeq" id="WP_011389951.1">
    <property type="nucleotide sequence ID" value="NC_007643.1"/>
</dbReference>
<dbReference type="AlphaFoldDB" id="Q2RRZ9"/>
<evidence type="ECO:0000256" key="1">
    <source>
        <dbReference type="HAMAP-Rule" id="MF_02088"/>
    </source>
</evidence>
<keyword evidence="1" id="KW-0997">Cell inner membrane</keyword>
<dbReference type="HAMAP" id="MF_02088">
    <property type="entry name" value="Q_prec_transport"/>
    <property type="match status" value="1"/>
</dbReference>
<dbReference type="eggNOG" id="COG1738">
    <property type="taxonomic scope" value="Bacteria"/>
</dbReference>
<evidence type="ECO:0000313" key="3">
    <source>
        <dbReference type="Proteomes" id="UP000001929"/>
    </source>
</evidence>
<dbReference type="GO" id="GO:0022857">
    <property type="term" value="F:transmembrane transporter activity"/>
    <property type="evidence" value="ECO:0007669"/>
    <property type="project" value="UniProtKB-UniRule"/>
</dbReference>
<keyword evidence="1" id="KW-1003">Cell membrane</keyword>
<dbReference type="PATRIC" id="fig|269796.9.peg.2394"/>
<feature type="transmembrane region" description="Helical" evidence="1">
    <location>
        <begin position="29"/>
        <end position="47"/>
    </location>
</feature>